<dbReference type="InterPro" id="IPR013656">
    <property type="entry name" value="PAS_4"/>
</dbReference>
<dbReference type="CDD" id="cd00130">
    <property type="entry name" value="PAS"/>
    <property type="match status" value="1"/>
</dbReference>
<dbReference type="InterPro" id="IPR000014">
    <property type="entry name" value="PAS"/>
</dbReference>
<dbReference type="SMART" id="SM00388">
    <property type="entry name" value="HisKA"/>
    <property type="match status" value="1"/>
</dbReference>
<evidence type="ECO:0000256" key="6">
    <source>
        <dbReference type="ARBA" id="ARBA00022777"/>
    </source>
</evidence>
<dbReference type="GO" id="GO:0000155">
    <property type="term" value="F:phosphorelay sensor kinase activity"/>
    <property type="evidence" value="ECO:0007669"/>
    <property type="project" value="InterPro"/>
</dbReference>
<dbReference type="Gene3D" id="3.40.50.2300">
    <property type="match status" value="2"/>
</dbReference>
<keyword evidence="7" id="KW-0067">ATP-binding</keyword>
<dbReference type="PANTHER" id="PTHR45339">
    <property type="entry name" value="HYBRID SIGNAL TRANSDUCTION HISTIDINE KINASE J"/>
    <property type="match status" value="1"/>
</dbReference>
<dbReference type="PROSITE" id="PS50113">
    <property type="entry name" value="PAC"/>
    <property type="match status" value="1"/>
</dbReference>
<dbReference type="InterPro" id="IPR035965">
    <property type="entry name" value="PAS-like_dom_sf"/>
</dbReference>
<dbReference type="SUPFAM" id="SSF52172">
    <property type="entry name" value="CheY-like"/>
    <property type="match status" value="2"/>
</dbReference>
<dbReference type="InterPro" id="IPR005467">
    <property type="entry name" value="His_kinase_dom"/>
</dbReference>
<dbReference type="FunCoup" id="A0A420WLR8">
    <property type="interactions" value="233"/>
</dbReference>
<dbReference type="InterPro" id="IPR001789">
    <property type="entry name" value="Sig_transdc_resp-reg_receiver"/>
</dbReference>
<dbReference type="InterPro" id="IPR003594">
    <property type="entry name" value="HATPase_dom"/>
</dbReference>
<dbReference type="Proteomes" id="UP000282211">
    <property type="component" value="Unassembled WGS sequence"/>
</dbReference>
<evidence type="ECO:0000313" key="16">
    <source>
        <dbReference type="EMBL" id="RKQ71919.1"/>
    </source>
</evidence>
<dbReference type="CDD" id="cd17546">
    <property type="entry name" value="REC_hyHK_CKI1_RcsC-like"/>
    <property type="match status" value="1"/>
</dbReference>
<dbReference type="Pfam" id="PF00512">
    <property type="entry name" value="HisKA"/>
    <property type="match status" value="1"/>
</dbReference>
<dbReference type="InterPro" id="IPR000700">
    <property type="entry name" value="PAS-assoc_C"/>
</dbReference>
<dbReference type="PANTHER" id="PTHR45339:SF1">
    <property type="entry name" value="HYBRID SIGNAL TRANSDUCTION HISTIDINE KINASE J"/>
    <property type="match status" value="1"/>
</dbReference>
<evidence type="ECO:0000256" key="10">
    <source>
        <dbReference type="ARBA" id="ARBA00068150"/>
    </source>
</evidence>
<dbReference type="InParanoid" id="A0A420WLR8"/>
<dbReference type="EMBL" id="RBII01000001">
    <property type="protein sequence ID" value="RKQ71919.1"/>
    <property type="molecule type" value="Genomic_DNA"/>
</dbReference>
<dbReference type="Pfam" id="PF02518">
    <property type="entry name" value="HATPase_c"/>
    <property type="match status" value="1"/>
</dbReference>
<name>A0A420WLR8_9PROT</name>
<dbReference type="FunFam" id="3.30.565.10:FF:000010">
    <property type="entry name" value="Sensor histidine kinase RcsC"/>
    <property type="match status" value="1"/>
</dbReference>
<comment type="catalytic activity">
    <reaction evidence="1">
        <text>ATP + protein L-histidine = ADP + protein N-phospho-L-histidine.</text>
        <dbReference type="EC" id="2.7.13.3"/>
    </reaction>
</comment>
<feature type="modified residue" description="4-aspartylphosphate" evidence="11">
    <location>
        <position position="602"/>
    </location>
</feature>
<dbReference type="SUPFAM" id="SSF47384">
    <property type="entry name" value="Homodimeric domain of signal transducing histidine kinase"/>
    <property type="match status" value="1"/>
</dbReference>
<evidence type="ECO:0000256" key="1">
    <source>
        <dbReference type="ARBA" id="ARBA00000085"/>
    </source>
</evidence>
<evidence type="ECO:0000256" key="5">
    <source>
        <dbReference type="ARBA" id="ARBA00022741"/>
    </source>
</evidence>
<dbReference type="GO" id="GO:0005524">
    <property type="term" value="F:ATP binding"/>
    <property type="evidence" value="ECO:0007669"/>
    <property type="project" value="UniProtKB-KW"/>
</dbReference>
<evidence type="ECO:0000256" key="3">
    <source>
        <dbReference type="ARBA" id="ARBA00022553"/>
    </source>
</evidence>
<feature type="domain" description="PAC" evidence="15">
    <location>
        <begin position="85"/>
        <end position="139"/>
    </location>
</feature>
<dbReference type="CDD" id="cd16922">
    <property type="entry name" value="HATPase_EvgS-ArcB-TorS-like"/>
    <property type="match status" value="1"/>
</dbReference>
<dbReference type="SMART" id="SM00091">
    <property type="entry name" value="PAS"/>
    <property type="match status" value="1"/>
</dbReference>
<dbReference type="InterPro" id="IPR036890">
    <property type="entry name" value="HATPase_C_sf"/>
</dbReference>
<keyword evidence="4" id="KW-0808">Transferase</keyword>
<accession>A0A420WLR8</accession>
<dbReference type="InterPro" id="IPR003661">
    <property type="entry name" value="HisK_dim/P_dom"/>
</dbReference>
<comment type="subunit">
    <text evidence="9">At low DSF concentrations, interacts with RpfF.</text>
</comment>
<comment type="caution">
    <text evidence="16">The sequence shown here is derived from an EMBL/GenBank/DDBJ whole genome shotgun (WGS) entry which is preliminary data.</text>
</comment>
<dbReference type="EC" id="2.7.13.3" evidence="2"/>
<dbReference type="SUPFAM" id="SSF55785">
    <property type="entry name" value="PYP-like sensor domain (PAS domain)"/>
    <property type="match status" value="1"/>
</dbReference>
<organism evidence="16 17">
    <name type="scientific">Litorimonas taeanensis</name>
    <dbReference type="NCBI Taxonomy" id="568099"/>
    <lineage>
        <taxon>Bacteria</taxon>
        <taxon>Pseudomonadati</taxon>
        <taxon>Pseudomonadota</taxon>
        <taxon>Alphaproteobacteria</taxon>
        <taxon>Maricaulales</taxon>
        <taxon>Robiginitomaculaceae</taxon>
    </lineage>
</organism>
<evidence type="ECO:0000256" key="8">
    <source>
        <dbReference type="ARBA" id="ARBA00023012"/>
    </source>
</evidence>
<dbReference type="SMART" id="SM00448">
    <property type="entry name" value="REC"/>
    <property type="match status" value="2"/>
</dbReference>
<keyword evidence="6" id="KW-0418">Kinase</keyword>
<dbReference type="InterPro" id="IPR004358">
    <property type="entry name" value="Sig_transdc_His_kin-like_C"/>
</dbReference>
<evidence type="ECO:0000256" key="9">
    <source>
        <dbReference type="ARBA" id="ARBA00064003"/>
    </source>
</evidence>
<keyword evidence="3 11" id="KW-0597">Phosphoprotein</keyword>
<keyword evidence="8" id="KW-0902">Two-component regulatory system</keyword>
<evidence type="ECO:0000313" key="17">
    <source>
        <dbReference type="Proteomes" id="UP000282211"/>
    </source>
</evidence>
<dbReference type="InterPro" id="IPR011006">
    <property type="entry name" value="CheY-like_superfamily"/>
</dbReference>
<evidence type="ECO:0000259" key="15">
    <source>
        <dbReference type="PROSITE" id="PS50113"/>
    </source>
</evidence>
<dbReference type="Pfam" id="PF00072">
    <property type="entry name" value="Response_reg"/>
    <property type="match status" value="2"/>
</dbReference>
<evidence type="ECO:0000256" key="11">
    <source>
        <dbReference type="PROSITE-ProRule" id="PRU00169"/>
    </source>
</evidence>
<feature type="domain" description="Response regulatory" evidence="13">
    <location>
        <begin position="553"/>
        <end position="670"/>
    </location>
</feature>
<proteinExistence type="predicted"/>
<evidence type="ECO:0000259" key="14">
    <source>
        <dbReference type="PROSITE" id="PS50112"/>
    </source>
</evidence>
<dbReference type="Pfam" id="PF08448">
    <property type="entry name" value="PAS_4"/>
    <property type="match status" value="1"/>
</dbReference>
<dbReference type="Gene3D" id="1.10.287.130">
    <property type="match status" value="1"/>
</dbReference>
<dbReference type="SUPFAM" id="SSF55874">
    <property type="entry name" value="ATPase domain of HSP90 chaperone/DNA topoisomerase II/histidine kinase"/>
    <property type="match status" value="1"/>
</dbReference>
<evidence type="ECO:0000256" key="2">
    <source>
        <dbReference type="ARBA" id="ARBA00012438"/>
    </source>
</evidence>
<dbReference type="NCBIfam" id="TIGR00229">
    <property type="entry name" value="sensory_box"/>
    <property type="match status" value="1"/>
</dbReference>
<feature type="modified residue" description="4-aspartylphosphate" evidence="11">
    <location>
        <position position="460"/>
    </location>
</feature>
<dbReference type="PRINTS" id="PR00344">
    <property type="entry name" value="BCTRLSENSOR"/>
</dbReference>
<dbReference type="Gene3D" id="3.30.565.10">
    <property type="entry name" value="Histidine kinase-like ATPase, C-terminal domain"/>
    <property type="match status" value="1"/>
</dbReference>
<protein>
    <recommendedName>
        <fullName evidence="10">Sensory/regulatory protein RpfC</fullName>
        <ecNumber evidence="2">2.7.13.3</ecNumber>
    </recommendedName>
</protein>
<dbReference type="PROSITE" id="PS50110">
    <property type="entry name" value="RESPONSE_REGULATORY"/>
    <property type="match status" value="2"/>
</dbReference>
<feature type="domain" description="Histidine kinase" evidence="12">
    <location>
        <begin position="157"/>
        <end position="377"/>
    </location>
</feature>
<keyword evidence="17" id="KW-1185">Reference proteome</keyword>
<evidence type="ECO:0000256" key="7">
    <source>
        <dbReference type="ARBA" id="ARBA00022840"/>
    </source>
</evidence>
<dbReference type="SMART" id="SM00387">
    <property type="entry name" value="HATPase_c"/>
    <property type="match status" value="1"/>
</dbReference>
<keyword evidence="5" id="KW-0547">Nucleotide-binding</keyword>
<reference evidence="16 17" key="1">
    <citation type="submission" date="2018-10" db="EMBL/GenBank/DDBJ databases">
        <title>Genomic Encyclopedia of Type Strains, Phase IV (KMG-IV): sequencing the most valuable type-strain genomes for metagenomic binning, comparative biology and taxonomic classification.</title>
        <authorList>
            <person name="Goeker M."/>
        </authorList>
    </citation>
    <scope>NUCLEOTIDE SEQUENCE [LARGE SCALE GENOMIC DNA]</scope>
    <source>
        <strain evidence="16 17">DSM 22008</strain>
    </source>
</reference>
<dbReference type="AlphaFoldDB" id="A0A420WLR8"/>
<dbReference type="Gene3D" id="3.30.450.20">
    <property type="entry name" value="PAS domain"/>
    <property type="match status" value="1"/>
</dbReference>
<dbReference type="CDD" id="cd00082">
    <property type="entry name" value="HisKA"/>
    <property type="match status" value="1"/>
</dbReference>
<dbReference type="FunFam" id="1.10.287.130:FF:000002">
    <property type="entry name" value="Two-component osmosensing histidine kinase"/>
    <property type="match status" value="1"/>
</dbReference>
<sequence>MLDNRLDMNVPPKDGVDFLIDVINLLPSPVYIKNENHVWVEVNSAFCEFIGIPREHLIGKTDFELSSSERAKAFWKINNAVFETKKTRSDIIKMPMRNGDVKWMESVKSYYQDRSGKGYIIGILTDITELKKREAALIKAEKKAFAASQAKSDFLANMSHEIRTPMNGVLGMAQILKGAELTGMQSECVDVIMRSGEALVTIINDILDFSKIEAGKFEFVEEAFDLKEAVEDVVALLGVTANEKLIELILDFQNPSNRLVLGDKGRIRQVLTNLIGNAIKFTPEGSVLVKIRMADRADRLCVTIDIEDTGIGIAEDQIEKIFDKFSQADNSRTREYGGTGLGLTITKSLVEAMQGSIRAESVLGEGTKVTIKVGLKAGGYIEEVSSEALNKASEKILSEKIPSDSRVLIVDDLEQNLGVLEGLLNKFGIKPDRATSVKEAIRKIKQVRAEKSQYDLLITDYHMPEVNGFDFVKALRQVSIFDDLKILVLSSVNSDELHNQFSKIENCTYHQKPVRLSHLEASIQKNLVPQTPVKMATETIALPPKNSSMPSKRILIAEDDVTNQLVLKRMLEGMGYEFDVASNGHVACQLVQASQYDLILMDISMPVMDGVTALKRIREMERGGDYTPIIAVTAHAMKSEEQRFIKMGFDDYIPKPIFADVLKEVVARSLAPYESPYESMSHRRAS</sequence>
<feature type="domain" description="Response regulatory" evidence="13">
    <location>
        <begin position="406"/>
        <end position="527"/>
    </location>
</feature>
<evidence type="ECO:0000259" key="13">
    <source>
        <dbReference type="PROSITE" id="PS50110"/>
    </source>
</evidence>
<gene>
    <name evidence="16" type="ORF">DES40_1251</name>
</gene>
<evidence type="ECO:0000259" key="12">
    <source>
        <dbReference type="PROSITE" id="PS50109"/>
    </source>
</evidence>
<dbReference type="PROSITE" id="PS50109">
    <property type="entry name" value="HIS_KIN"/>
    <property type="match status" value="1"/>
</dbReference>
<dbReference type="PROSITE" id="PS50112">
    <property type="entry name" value="PAS"/>
    <property type="match status" value="1"/>
</dbReference>
<feature type="domain" description="PAS" evidence="14">
    <location>
        <begin position="15"/>
        <end position="85"/>
    </location>
</feature>
<dbReference type="InterPro" id="IPR036097">
    <property type="entry name" value="HisK_dim/P_sf"/>
</dbReference>
<evidence type="ECO:0000256" key="4">
    <source>
        <dbReference type="ARBA" id="ARBA00022679"/>
    </source>
</evidence>